<dbReference type="Pfam" id="PF03544">
    <property type="entry name" value="TonB_C"/>
    <property type="match status" value="1"/>
</dbReference>
<feature type="chain" id="PRO_5047167290" description="TonB C-terminal domain-containing protein" evidence="1">
    <location>
        <begin position="22"/>
        <end position="271"/>
    </location>
</feature>
<proteinExistence type="predicted"/>
<comment type="caution">
    <text evidence="3">The sequence shown here is derived from an EMBL/GenBank/DDBJ whole genome shotgun (WGS) entry which is preliminary data.</text>
</comment>
<name>A0ABP8Q7D6_9BACT</name>
<dbReference type="Pfam" id="PF07661">
    <property type="entry name" value="MORN_2"/>
    <property type="match status" value="2"/>
</dbReference>
<dbReference type="EMBL" id="BAABGQ010000005">
    <property type="protein sequence ID" value="GAA4498689.1"/>
    <property type="molecule type" value="Genomic_DNA"/>
</dbReference>
<organism evidence="3 4">
    <name type="scientific">Hymenobacter ginsengisoli</name>
    <dbReference type="NCBI Taxonomy" id="1051626"/>
    <lineage>
        <taxon>Bacteria</taxon>
        <taxon>Pseudomonadati</taxon>
        <taxon>Bacteroidota</taxon>
        <taxon>Cytophagia</taxon>
        <taxon>Cytophagales</taxon>
        <taxon>Hymenobacteraceae</taxon>
        <taxon>Hymenobacter</taxon>
    </lineage>
</organism>
<dbReference type="SUPFAM" id="SSF74653">
    <property type="entry name" value="TolA/TonB C-terminal domain"/>
    <property type="match status" value="1"/>
</dbReference>
<evidence type="ECO:0000259" key="2">
    <source>
        <dbReference type="Pfam" id="PF03544"/>
    </source>
</evidence>
<dbReference type="Gene3D" id="3.30.1150.10">
    <property type="match status" value="1"/>
</dbReference>
<dbReference type="Proteomes" id="UP001501243">
    <property type="component" value="Unassembled WGS sequence"/>
</dbReference>
<feature type="signal peptide" evidence="1">
    <location>
        <begin position="1"/>
        <end position="21"/>
    </location>
</feature>
<keyword evidence="4" id="KW-1185">Reference proteome</keyword>
<dbReference type="InterPro" id="IPR011652">
    <property type="entry name" value="MORN_2"/>
</dbReference>
<sequence length="271" mass="29872">MRYLSVVVCGLSGWLARPAQAQEVAVGPASTAADSVWYEAADTRRVYSQTDSAGTCTEVLILDNANSLQRVFYPSGHLKEYAPYSDWATASRHGLVTTWFDNGQLQSRQLFMQGQRTGALSVYYETGALKRQTDFVAGNEQIGTCFDPEGRPVAYFPYEQLPLYPGGMAQLGKEITKALRLPQQISEVTPSVFFGPRLVDVLLYIAEDGSIQTARVVRSSLPAIFDKAVLAAIAKLSRRFSPARRDGQLVPSNYYLPISLVRPTPVGHTQR</sequence>
<gene>
    <name evidence="3" type="ORF">GCM10023172_16120</name>
</gene>
<protein>
    <recommendedName>
        <fullName evidence="2">TonB C-terminal domain-containing protein</fullName>
    </recommendedName>
</protein>
<dbReference type="SUPFAM" id="SSF82185">
    <property type="entry name" value="Histone H3 K4-specific methyltransferase SET7/9 N-terminal domain"/>
    <property type="match status" value="1"/>
</dbReference>
<dbReference type="RefSeq" id="WP_208130708.1">
    <property type="nucleotide sequence ID" value="NZ_BAABGQ010000005.1"/>
</dbReference>
<evidence type="ECO:0000313" key="3">
    <source>
        <dbReference type="EMBL" id="GAA4498689.1"/>
    </source>
</evidence>
<reference evidence="4" key="1">
    <citation type="journal article" date="2019" name="Int. J. Syst. Evol. Microbiol.">
        <title>The Global Catalogue of Microorganisms (GCM) 10K type strain sequencing project: providing services to taxonomists for standard genome sequencing and annotation.</title>
        <authorList>
            <consortium name="The Broad Institute Genomics Platform"/>
            <consortium name="The Broad Institute Genome Sequencing Center for Infectious Disease"/>
            <person name="Wu L."/>
            <person name="Ma J."/>
        </authorList>
    </citation>
    <scope>NUCLEOTIDE SEQUENCE [LARGE SCALE GENOMIC DNA]</scope>
    <source>
        <strain evidence="4">JCM 17841</strain>
    </source>
</reference>
<evidence type="ECO:0000313" key="4">
    <source>
        <dbReference type="Proteomes" id="UP001501243"/>
    </source>
</evidence>
<dbReference type="Gene3D" id="3.90.930.1">
    <property type="match status" value="1"/>
</dbReference>
<evidence type="ECO:0000256" key="1">
    <source>
        <dbReference type="SAM" id="SignalP"/>
    </source>
</evidence>
<keyword evidence="1" id="KW-0732">Signal</keyword>
<dbReference type="InterPro" id="IPR037682">
    <property type="entry name" value="TonB_C"/>
</dbReference>
<accession>A0ABP8Q7D6</accession>
<feature type="domain" description="TonB C-terminal" evidence="2">
    <location>
        <begin position="199"/>
        <end position="258"/>
    </location>
</feature>